<gene>
    <name evidence="1" type="ORF">E5987_04125</name>
</gene>
<name>A0A6L6YFB6_9BURK</name>
<evidence type="ECO:0000313" key="1">
    <source>
        <dbReference type="EMBL" id="MVX56395.1"/>
    </source>
</evidence>
<keyword evidence="2" id="KW-1185">Reference proteome</keyword>
<comment type="caution">
    <text evidence="1">The sequence shown here is derived from an EMBL/GenBank/DDBJ whole genome shotgun (WGS) entry which is preliminary data.</text>
</comment>
<reference evidence="1 2" key="1">
    <citation type="submission" date="2019-12" db="EMBL/GenBank/DDBJ databases">
        <title>Microbes associate with the intestines of laboratory mice.</title>
        <authorList>
            <person name="Navarre W."/>
            <person name="Wong E."/>
        </authorList>
    </citation>
    <scope>NUCLEOTIDE SEQUENCE [LARGE SCALE GENOMIC DNA]</scope>
    <source>
        <strain evidence="1 2">NM82_D38</strain>
    </source>
</reference>
<protein>
    <submittedName>
        <fullName evidence="1">Uncharacterized protein</fullName>
    </submittedName>
</protein>
<sequence>MAGSSDVRNIKLGVCRVMFGGVDLGYTKGGVDVSITTETHEVNVDQYGDTPVNDFITSRRVQVTVPLAETTLENAIQIMPGASLVVDLEDTSKRRIEVPTASGTSMLDIAKELVLHPVTNETWEREDDFVLYKCATSGTVEFSYKHDEEKIFPVTFKGYTDDRGRLFAMGDITATA</sequence>
<proteinExistence type="predicted"/>
<dbReference type="OrthoDB" id="7042076at2"/>
<dbReference type="Proteomes" id="UP000472580">
    <property type="component" value="Unassembled WGS sequence"/>
</dbReference>
<dbReference type="EMBL" id="WSRP01000009">
    <property type="protein sequence ID" value="MVX56395.1"/>
    <property type="molecule type" value="Genomic_DNA"/>
</dbReference>
<evidence type="ECO:0000313" key="2">
    <source>
        <dbReference type="Proteomes" id="UP000472580"/>
    </source>
</evidence>
<organism evidence="1 2">
    <name type="scientific">Parasutterella muris</name>
    <dbReference type="NCBI Taxonomy" id="2565572"/>
    <lineage>
        <taxon>Bacteria</taxon>
        <taxon>Pseudomonadati</taxon>
        <taxon>Pseudomonadota</taxon>
        <taxon>Betaproteobacteria</taxon>
        <taxon>Burkholderiales</taxon>
        <taxon>Sutterellaceae</taxon>
        <taxon>Parasutterella</taxon>
    </lineage>
</organism>
<dbReference type="AlphaFoldDB" id="A0A6L6YFB6"/>
<accession>A0A6L6YFB6</accession>